<dbReference type="Pfam" id="PF05742">
    <property type="entry name" value="TANGO2"/>
    <property type="match status" value="1"/>
</dbReference>
<protein>
    <submittedName>
        <fullName evidence="1">Uncharacterized protein</fullName>
    </submittedName>
</protein>
<gene>
    <name evidence="1" type="ORF">ECRASSUSDP1_LOCUS14441</name>
</gene>
<dbReference type="EMBL" id="CAMPGE010014430">
    <property type="protein sequence ID" value="CAI2373103.1"/>
    <property type="molecule type" value="Genomic_DNA"/>
</dbReference>
<dbReference type="Proteomes" id="UP001295684">
    <property type="component" value="Unassembled WGS sequence"/>
</dbReference>
<reference evidence="1" key="1">
    <citation type="submission" date="2023-07" db="EMBL/GenBank/DDBJ databases">
        <authorList>
            <consortium name="AG Swart"/>
            <person name="Singh M."/>
            <person name="Singh A."/>
            <person name="Seah K."/>
            <person name="Emmerich C."/>
        </authorList>
    </citation>
    <scope>NUCLEOTIDE SEQUENCE</scope>
    <source>
        <strain evidence="1">DP1</strain>
    </source>
</reference>
<organism evidence="1 2">
    <name type="scientific">Euplotes crassus</name>
    <dbReference type="NCBI Taxonomy" id="5936"/>
    <lineage>
        <taxon>Eukaryota</taxon>
        <taxon>Sar</taxon>
        <taxon>Alveolata</taxon>
        <taxon>Ciliophora</taxon>
        <taxon>Intramacronucleata</taxon>
        <taxon>Spirotrichea</taxon>
        <taxon>Hypotrichia</taxon>
        <taxon>Euplotida</taxon>
        <taxon>Euplotidae</taxon>
        <taxon>Moneuplotes</taxon>
    </lineage>
</organism>
<comment type="caution">
    <text evidence="1">The sequence shown here is derived from an EMBL/GenBank/DDBJ whole genome shotgun (WGS) entry which is preliminary data.</text>
</comment>
<dbReference type="InterPro" id="IPR008551">
    <property type="entry name" value="TANGO2"/>
</dbReference>
<evidence type="ECO:0000313" key="1">
    <source>
        <dbReference type="EMBL" id="CAI2373103.1"/>
    </source>
</evidence>
<dbReference type="AlphaFoldDB" id="A0AAD2CXB3"/>
<dbReference type="PANTHER" id="PTHR17985">
    <property type="entry name" value="SER/THR-RICH PROTEIN T10 IN DGCR REGION"/>
    <property type="match status" value="1"/>
</dbReference>
<keyword evidence="2" id="KW-1185">Reference proteome</keyword>
<dbReference type="PANTHER" id="PTHR17985:SF8">
    <property type="entry name" value="TRANSPORT AND GOLGI ORGANIZATION PROTEIN 2 HOMOLOG"/>
    <property type="match status" value="1"/>
</dbReference>
<proteinExistence type="predicted"/>
<name>A0AAD2CXB3_EUPCR</name>
<evidence type="ECO:0000313" key="2">
    <source>
        <dbReference type="Proteomes" id="UP001295684"/>
    </source>
</evidence>
<accession>A0AAD2CXB3</accession>
<sequence>MCTTFFGYFVKTGKSKDGVMKLLVAFNREEYIDREAEVVERYGDIICGKDKKTGNSWMAYNTRTKRIAILTNYRDKRDIKSSKGKEKTDDVKPKKHLFRGALVMDWVSTDINKEDYSDKIFENLNEYKGFNLVYGQVDEESTQDSLSLVIEDDCESSFLYHISNFNSKILETMKPLYLKPGVIYGMSNGNISEWPKVHLGTKLISESLEKFHYFSTTSKISHSSNGERVDGTKVSTLKDFDSLYKYSKYCIDEVMSNTQKPSLWSVPKTDCSFLLEWSLSSIFVKGKYGRKICTVSTQVLLIDESDQGVFRERFYEFNHSALKSFLCCSTTEFSDKTLTF</sequence>